<dbReference type="AlphaFoldDB" id="A0A5B6WHA3"/>
<dbReference type="EMBL" id="SMMG02000003">
    <property type="protein sequence ID" value="KAA3480596.1"/>
    <property type="molecule type" value="Genomic_DNA"/>
</dbReference>
<keyword evidence="2" id="KW-1185">Reference proteome</keyword>
<protein>
    <submittedName>
        <fullName evidence="1">Retrovirus-related Pol polyprotein LINE-1</fullName>
    </submittedName>
</protein>
<dbReference type="PANTHER" id="PTHR33710:SF62">
    <property type="entry name" value="DUF4283 DOMAIN PROTEIN"/>
    <property type="match status" value="1"/>
</dbReference>
<proteinExistence type="predicted"/>
<dbReference type="Proteomes" id="UP000325315">
    <property type="component" value="Unassembled WGS sequence"/>
</dbReference>
<dbReference type="PANTHER" id="PTHR33710">
    <property type="entry name" value="BNAC02G09200D PROTEIN"/>
    <property type="match status" value="1"/>
</dbReference>
<evidence type="ECO:0000313" key="1">
    <source>
        <dbReference type="EMBL" id="KAA3480596.1"/>
    </source>
</evidence>
<accession>A0A5B6WHA3</accession>
<organism evidence="1 2">
    <name type="scientific">Gossypium australe</name>
    <dbReference type="NCBI Taxonomy" id="47621"/>
    <lineage>
        <taxon>Eukaryota</taxon>
        <taxon>Viridiplantae</taxon>
        <taxon>Streptophyta</taxon>
        <taxon>Embryophyta</taxon>
        <taxon>Tracheophyta</taxon>
        <taxon>Spermatophyta</taxon>
        <taxon>Magnoliopsida</taxon>
        <taxon>eudicotyledons</taxon>
        <taxon>Gunneridae</taxon>
        <taxon>Pentapetalae</taxon>
        <taxon>rosids</taxon>
        <taxon>malvids</taxon>
        <taxon>Malvales</taxon>
        <taxon>Malvaceae</taxon>
        <taxon>Malvoideae</taxon>
        <taxon>Gossypium</taxon>
    </lineage>
</organism>
<gene>
    <name evidence="1" type="ORF">EPI10_021016</name>
</gene>
<dbReference type="OrthoDB" id="1050897at2759"/>
<comment type="caution">
    <text evidence="1">The sequence shown here is derived from an EMBL/GenBank/DDBJ whole genome shotgun (WGS) entry which is preliminary data.</text>
</comment>
<reference evidence="2" key="1">
    <citation type="journal article" date="2019" name="Plant Biotechnol. J.">
        <title>Genome sequencing of the Australian wild diploid species Gossypium australe highlights disease resistance and delayed gland morphogenesis.</title>
        <authorList>
            <person name="Cai Y."/>
            <person name="Cai X."/>
            <person name="Wang Q."/>
            <person name="Wang P."/>
            <person name="Zhang Y."/>
            <person name="Cai C."/>
            <person name="Xu Y."/>
            <person name="Wang K."/>
            <person name="Zhou Z."/>
            <person name="Wang C."/>
            <person name="Geng S."/>
            <person name="Li B."/>
            <person name="Dong Q."/>
            <person name="Hou Y."/>
            <person name="Wang H."/>
            <person name="Ai P."/>
            <person name="Liu Z."/>
            <person name="Yi F."/>
            <person name="Sun M."/>
            <person name="An G."/>
            <person name="Cheng J."/>
            <person name="Zhang Y."/>
            <person name="Shi Q."/>
            <person name="Xie Y."/>
            <person name="Shi X."/>
            <person name="Chang Y."/>
            <person name="Huang F."/>
            <person name="Chen Y."/>
            <person name="Hong S."/>
            <person name="Mi L."/>
            <person name="Sun Q."/>
            <person name="Zhang L."/>
            <person name="Zhou B."/>
            <person name="Peng R."/>
            <person name="Zhang X."/>
            <person name="Liu F."/>
        </authorList>
    </citation>
    <scope>NUCLEOTIDE SEQUENCE [LARGE SCALE GENOMIC DNA]</scope>
    <source>
        <strain evidence="2">cv. PA1801</strain>
    </source>
</reference>
<name>A0A5B6WHA3_9ROSI</name>
<evidence type="ECO:0000313" key="2">
    <source>
        <dbReference type="Proteomes" id="UP000325315"/>
    </source>
</evidence>
<sequence length="98" mass="11858">MAAFREVLEECQLIDMGFQGMWFTWKRGNLPETNIKERLDRGWLMKSYEDKISRRPRFKFEAWWTLEESFEKEIKKSWESSNGSISEKLGRLQTCLTR</sequence>